<proteinExistence type="inferred from homology"/>
<evidence type="ECO:0000256" key="2">
    <source>
        <dbReference type="ARBA" id="ARBA00006484"/>
    </source>
</evidence>
<organism evidence="5 6">
    <name type="scientific">Granulicella mallensis</name>
    <dbReference type="NCBI Taxonomy" id="940614"/>
    <lineage>
        <taxon>Bacteria</taxon>
        <taxon>Pseudomonadati</taxon>
        <taxon>Acidobacteriota</taxon>
        <taxon>Terriglobia</taxon>
        <taxon>Terriglobales</taxon>
        <taxon>Acidobacteriaceae</taxon>
        <taxon>Granulicella</taxon>
    </lineage>
</organism>
<keyword evidence="3" id="KW-0560">Oxidoreductase</keyword>
<sequence length="283" mass="30321">MMSNKIDQERNRFLRNASLDSSPKGTALITGASSGIGAIYADRLAIRGYDLILVARNQDRLDEVAKRVIEDTGRSVKIIVADLNNKSDLARVEQVLRTDATITALVNNAGVGAPPLLLDSGIDKIDQMIGLNVAALVRLTYAVVPGFLNRGGGAIINISSALGIVPELLNGVYGGTKAFVLAFSLSLHKEFSERKIQVQAVLPGATATDFWDISGTPLGELPKEVVMNADEMVDAAIAGFAQSELITIPSLPDMADWEAYEAARQKMIPNLSMSVPAARYNLR</sequence>
<accession>A0A7W7ZQT6</accession>
<dbReference type="Pfam" id="PF00106">
    <property type="entry name" value="adh_short"/>
    <property type="match status" value="1"/>
</dbReference>
<dbReference type="PANTHER" id="PTHR43899">
    <property type="entry name" value="RH59310P"/>
    <property type="match status" value="1"/>
</dbReference>
<gene>
    <name evidence="5" type="ORF">HDF15_002756</name>
</gene>
<dbReference type="RefSeq" id="WP_260331047.1">
    <property type="nucleotide sequence ID" value="NZ_JACHIO010000010.1"/>
</dbReference>
<dbReference type="PRINTS" id="PR00081">
    <property type="entry name" value="GDHRDH"/>
</dbReference>
<evidence type="ECO:0000256" key="1">
    <source>
        <dbReference type="ARBA" id="ARBA00004240"/>
    </source>
</evidence>
<dbReference type="InterPro" id="IPR002347">
    <property type="entry name" value="SDR_fam"/>
</dbReference>
<dbReference type="Proteomes" id="UP000584867">
    <property type="component" value="Unassembled WGS sequence"/>
</dbReference>
<dbReference type="PRINTS" id="PR00080">
    <property type="entry name" value="SDRFAMILY"/>
</dbReference>
<evidence type="ECO:0000313" key="6">
    <source>
        <dbReference type="Proteomes" id="UP000584867"/>
    </source>
</evidence>
<dbReference type="PROSITE" id="PS00061">
    <property type="entry name" value="ADH_SHORT"/>
    <property type="match status" value="1"/>
</dbReference>
<dbReference type="InterPro" id="IPR036291">
    <property type="entry name" value="NAD(P)-bd_dom_sf"/>
</dbReference>
<evidence type="ECO:0008006" key="7">
    <source>
        <dbReference type="Google" id="ProtNLM"/>
    </source>
</evidence>
<comment type="subcellular location">
    <subcellularLocation>
        <location evidence="1">Endoplasmic reticulum</location>
    </subcellularLocation>
</comment>
<dbReference type="PANTHER" id="PTHR43899:SF13">
    <property type="entry name" value="RH59310P"/>
    <property type="match status" value="1"/>
</dbReference>
<reference evidence="5 6" key="1">
    <citation type="submission" date="2020-08" db="EMBL/GenBank/DDBJ databases">
        <title>Genomic Encyclopedia of Type Strains, Phase IV (KMG-V): Genome sequencing to study the core and pangenomes of soil and plant-associated prokaryotes.</title>
        <authorList>
            <person name="Whitman W."/>
        </authorList>
    </citation>
    <scope>NUCLEOTIDE SEQUENCE [LARGE SCALE GENOMIC DNA]</scope>
    <source>
        <strain evidence="5 6">X5P3</strain>
    </source>
</reference>
<comment type="caution">
    <text evidence="5">The sequence shown here is derived from an EMBL/GenBank/DDBJ whole genome shotgun (WGS) entry which is preliminary data.</text>
</comment>
<dbReference type="AlphaFoldDB" id="A0A7W7ZQT6"/>
<dbReference type="PIRSF" id="PIRSF000126">
    <property type="entry name" value="11-beta-HSD1"/>
    <property type="match status" value="1"/>
</dbReference>
<name>A0A7W7ZQT6_9BACT</name>
<dbReference type="InterPro" id="IPR051019">
    <property type="entry name" value="VLCFA-Steroid_DH"/>
</dbReference>
<evidence type="ECO:0000313" key="5">
    <source>
        <dbReference type="EMBL" id="MBB5064402.1"/>
    </source>
</evidence>
<dbReference type="SUPFAM" id="SSF51735">
    <property type="entry name" value="NAD(P)-binding Rossmann-fold domains"/>
    <property type="match status" value="1"/>
</dbReference>
<dbReference type="EMBL" id="JACHIO010000010">
    <property type="protein sequence ID" value="MBB5064402.1"/>
    <property type="molecule type" value="Genomic_DNA"/>
</dbReference>
<dbReference type="GO" id="GO:0016491">
    <property type="term" value="F:oxidoreductase activity"/>
    <property type="evidence" value="ECO:0007669"/>
    <property type="project" value="UniProtKB-KW"/>
</dbReference>
<comment type="similarity">
    <text evidence="2 4">Belongs to the short-chain dehydrogenases/reductases (SDR) family.</text>
</comment>
<protein>
    <recommendedName>
        <fullName evidence="7">Short-chain dehydrogenase/reductase SDR</fullName>
    </recommendedName>
</protein>
<evidence type="ECO:0000256" key="4">
    <source>
        <dbReference type="RuleBase" id="RU000363"/>
    </source>
</evidence>
<dbReference type="Gene3D" id="3.40.50.720">
    <property type="entry name" value="NAD(P)-binding Rossmann-like Domain"/>
    <property type="match status" value="1"/>
</dbReference>
<dbReference type="InterPro" id="IPR020904">
    <property type="entry name" value="Sc_DH/Rdtase_CS"/>
</dbReference>
<evidence type="ECO:0000256" key="3">
    <source>
        <dbReference type="ARBA" id="ARBA00023002"/>
    </source>
</evidence>